<evidence type="ECO:0000256" key="1">
    <source>
        <dbReference type="ARBA" id="ARBA00022714"/>
    </source>
</evidence>
<sequence length="151" mass="16508">MRSLQGLKVIVSRVSVKRIWCVVAAEGYDTRTPCGGADLCAAVKLLRRSPSPLLALSTAPSTPVIATKHPFKVDLKAGKLYPWCSCGHSKKQPFCDGSHKKAAPGLSPVRFTPTEDKEAWLCGCKQTKKAPYCDGTHKQSYVQNYTLETNQ</sequence>
<dbReference type="SMART" id="SM00704">
    <property type="entry name" value="ZnF_CDGSH"/>
    <property type="match status" value="2"/>
</dbReference>
<evidence type="ECO:0000313" key="7">
    <source>
        <dbReference type="EMBL" id="KAG8566221.1"/>
    </source>
</evidence>
<dbReference type="PANTHER" id="PTHR46491">
    <property type="entry name" value="CDGSH IRON SULFUR DOMAIN PROTEIN HOMOLOG"/>
    <property type="match status" value="1"/>
</dbReference>
<organism evidence="7 8">
    <name type="scientific">Engystomops pustulosus</name>
    <name type="common">Tungara frog</name>
    <name type="synonym">Physalaemus pustulosus</name>
    <dbReference type="NCBI Taxonomy" id="76066"/>
    <lineage>
        <taxon>Eukaryota</taxon>
        <taxon>Metazoa</taxon>
        <taxon>Chordata</taxon>
        <taxon>Craniata</taxon>
        <taxon>Vertebrata</taxon>
        <taxon>Euteleostomi</taxon>
        <taxon>Amphibia</taxon>
        <taxon>Batrachia</taxon>
        <taxon>Anura</taxon>
        <taxon>Neobatrachia</taxon>
        <taxon>Hyloidea</taxon>
        <taxon>Leptodactylidae</taxon>
        <taxon>Leiuperinae</taxon>
        <taxon>Engystomops</taxon>
    </lineage>
</organism>
<keyword evidence="1" id="KW-0001">2Fe-2S</keyword>
<evidence type="ECO:0000256" key="5">
    <source>
        <dbReference type="ARBA" id="ARBA00034078"/>
    </source>
</evidence>
<evidence type="ECO:0000256" key="2">
    <source>
        <dbReference type="ARBA" id="ARBA00022723"/>
    </source>
</evidence>
<reference evidence="7" key="1">
    <citation type="thesis" date="2020" institute="ProQuest LLC" country="789 East Eisenhower Parkway, Ann Arbor, MI, USA">
        <title>Comparative Genomics and Chromosome Evolution.</title>
        <authorList>
            <person name="Mudd A.B."/>
        </authorList>
    </citation>
    <scope>NUCLEOTIDE SEQUENCE</scope>
    <source>
        <strain evidence="7">237g6f4</strain>
        <tissue evidence="7">Blood</tissue>
    </source>
</reference>
<feature type="domain" description="Iron-binding zinc finger CDGSH type" evidence="6">
    <location>
        <begin position="68"/>
        <end position="105"/>
    </location>
</feature>
<dbReference type="Pfam" id="PF09360">
    <property type="entry name" value="zf-CDGSH"/>
    <property type="match status" value="2"/>
</dbReference>
<evidence type="ECO:0000313" key="8">
    <source>
        <dbReference type="Proteomes" id="UP000824782"/>
    </source>
</evidence>
<dbReference type="EMBL" id="WNYA01000006">
    <property type="protein sequence ID" value="KAG8566221.1"/>
    <property type="molecule type" value="Genomic_DNA"/>
</dbReference>
<dbReference type="AlphaFoldDB" id="A0AAV7AXB0"/>
<keyword evidence="3" id="KW-0408">Iron</keyword>
<protein>
    <recommendedName>
        <fullName evidence="6">Iron-binding zinc finger CDGSH type domain-containing protein</fullName>
    </recommendedName>
</protein>
<dbReference type="GO" id="GO:0005739">
    <property type="term" value="C:mitochondrion"/>
    <property type="evidence" value="ECO:0007669"/>
    <property type="project" value="TreeGrafter"/>
</dbReference>
<name>A0AAV7AXB0_ENGPU</name>
<dbReference type="GO" id="GO:0046872">
    <property type="term" value="F:metal ion binding"/>
    <property type="evidence" value="ECO:0007669"/>
    <property type="project" value="UniProtKB-KW"/>
</dbReference>
<comment type="cofactor">
    <cofactor evidence="5">
        <name>[2Fe-2S] cluster</name>
        <dbReference type="ChEBI" id="CHEBI:190135"/>
    </cofactor>
</comment>
<dbReference type="Proteomes" id="UP000824782">
    <property type="component" value="Unassembled WGS sequence"/>
</dbReference>
<feature type="domain" description="Iron-binding zinc finger CDGSH type" evidence="6">
    <location>
        <begin position="106"/>
        <end position="143"/>
    </location>
</feature>
<dbReference type="InterPro" id="IPR042216">
    <property type="entry name" value="MitoNEET_CISD"/>
</dbReference>
<accession>A0AAV7AXB0</accession>
<evidence type="ECO:0000259" key="6">
    <source>
        <dbReference type="SMART" id="SM00704"/>
    </source>
</evidence>
<evidence type="ECO:0000256" key="3">
    <source>
        <dbReference type="ARBA" id="ARBA00023004"/>
    </source>
</evidence>
<dbReference type="Gene3D" id="3.40.5.90">
    <property type="entry name" value="CDGSH iron-sulfur domain, mitoNEET-type"/>
    <property type="match status" value="2"/>
</dbReference>
<gene>
    <name evidence="7" type="ORF">GDO81_013144</name>
</gene>
<dbReference type="InterPro" id="IPR052950">
    <property type="entry name" value="CISD"/>
</dbReference>
<proteinExistence type="predicted"/>
<keyword evidence="4" id="KW-0411">Iron-sulfur</keyword>
<comment type="caution">
    <text evidence="7">The sequence shown here is derived from an EMBL/GenBank/DDBJ whole genome shotgun (WGS) entry which is preliminary data.</text>
</comment>
<keyword evidence="8" id="KW-1185">Reference proteome</keyword>
<dbReference type="InterPro" id="IPR018967">
    <property type="entry name" value="FeS-contain_CDGSH-typ"/>
</dbReference>
<dbReference type="PANTHER" id="PTHR46491:SF3">
    <property type="entry name" value="CDGSH IRON-SULFUR DOMAIN-CONTAINING PROTEIN 3, MITOCHONDRIAL"/>
    <property type="match status" value="1"/>
</dbReference>
<dbReference type="GO" id="GO:0051537">
    <property type="term" value="F:2 iron, 2 sulfur cluster binding"/>
    <property type="evidence" value="ECO:0007669"/>
    <property type="project" value="UniProtKB-KW"/>
</dbReference>
<keyword evidence="2" id="KW-0479">Metal-binding</keyword>
<evidence type="ECO:0000256" key="4">
    <source>
        <dbReference type="ARBA" id="ARBA00023014"/>
    </source>
</evidence>